<sequence>MSPYKDVESGAQDKLEEREALLPTSTPSEPEPARPSTVRQCSFASHPKLYTLGAFAAGVLACLAVQYVVCSGRGGDMPPPHRNVEVFAPPYAGSSEVHHFPPTSPTNVFPSLFPTDVGHAGPTPTGAEPALIATAPSYPVHTGAPHLVAPTFTHKGNKTSAKFDLFKHWGNLSPWFSVERGAFGLDSSPEVPETCRITGLHLVHRHGARYPTQFASYGGPANFSGRLNQIASKWTTTGDLAFMNEWTYKLGEEVLTPFGRQQLFDLGVATRLKYGLLLKNFSETNTIPVFRTESQDRMLASALNFAIGFFGYPFEGQYQQSITIEARGFNNTLAPYKTCPNADDKTKADRGTWFVRQWADIYLKDAQARLAPQMHGYNLTIEDLYTLQQMCAYETVAIGYSKFCELFTEEEWVGFDYALDLYFWYDSAFGSPVARVQGIGYVQELVARLTHTPIATHNSSTNATLDDSEATFPLGQSLYVDATHEVVVLNILTALNLTNFAAGGPLPYDHIPAERPFKVSHLAPFATNVHFQLLACDSVPGPQIRIIVNDGVVPLTSVRGCPAEKDGLCPLDTFVEAMKEMIATTDWAWGCHGDWSVPGGYDWNTTVGYPPAPA</sequence>
<evidence type="ECO:0000256" key="1">
    <source>
        <dbReference type="ARBA" id="ARBA00022801"/>
    </source>
</evidence>
<dbReference type="PROSITE" id="PS00616">
    <property type="entry name" value="HIS_ACID_PHOSPHAT_1"/>
    <property type="match status" value="1"/>
</dbReference>
<keyword evidence="4" id="KW-1185">Reference proteome</keyword>
<dbReference type="InterPro" id="IPR029033">
    <property type="entry name" value="His_PPase_superfam"/>
</dbReference>
<dbReference type="GO" id="GO:0003993">
    <property type="term" value="F:acid phosphatase activity"/>
    <property type="evidence" value="ECO:0007669"/>
    <property type="project" value="TreeGrafter"/>
</dbReference>
<dbReference type="PANTHER" id="PTHR20963:SF42">
    <property type="entry name" value="PHOSPHOGLYCERATE MUTASE-LIKE PROTEIN"/>
    <property type="match status" value="1"/>
</dbReference>
<dbReference type="PANTHER" id="PTHR20963">
    <property type="entry name" value="MULTIPLE INOSITOL POLYPHOSPHATE PHOSPHATASE-RELATED"/>
    <property type="match status" value="1"/>
</dbReference>
<evidence type="ECO:0000313" key="3">
    <source>
        <dbReference type="EMBL" id="GJE94137.1"/>
    </source>
</evidence>
<dbReference type="Proteomes" id="UP000703269">
    <property type="component" value="Unassembled WGS sequence"/>
</dbReference>
<dbReference type="CDD" id="cd07061">
    <property type="entry name" value="HP_HAP_like"/>
    <property type="match status" value="1"/>
</dbReference>
<dbReference type="EMBL" id="BPQB01000037">
    <property type="protein sequence ID" value="GJE94137.1"/>
    <property type="molecule type" value="Genomic_DNA"/>
</dbReference>
<reference evidence="3 4" key="1">
    <citation type="submission" date="2021-08" db="EMBL/GenBank/DDBJ databases">
        <title>Draft Genome Sequence of Phanerochaete sordida strain YK-624.</title>
        <authorList>
            <person name="Mori T."/>
            <person name="Dohra H."/>
            <person name="Suzuki T."/>
            <person name="Kawagishi H."/>
            <person name="Hirai H."/>
        </authorList>
    </citation>
    <scope>NUCLEOTIDE SEQUENCE [LARGE SCALE GENOMIC DNA]</scope>
    <source>
        <strain evidence="3 4">YK-624</strain>
    </source>
</reference>
<feature type="region of interest" description="Disordered" evidence="2">
    <location>
        <begin position="1"/>
        <end position="37"/>
    </location>
</feature>
<proteinExistence type="predicted"/>
<keyword evidence="1" id="KW-0378">Hydrolase</keyword>
<dbReference type="SUPFAM" id="SSF53254">
    <property type="entry name" value="Phosphoglycerate mutase-like"/>
    <property type="match status" value="1"/>
</dbReference>
<protein>
    <submittedName>
        <fullName evidence="3">Histidine-type phosphatase</fullName>
    </submittedName>
</protein>
<organism evidence="3 4">
    <name type="scientific">Phanerochaete sordida</name>
    <dbReference type="NCBI Taxonomy" id="48140"/>
    <lineage>
        <taxon>Eukaryota</taxon>
        <taxon>Fungi</taxon>
        <taxon>Dikarya</taxon>
        <taxon>Basidiomycota</taxon>
        <taxon>Agaricomycotina</taxon>
        <taxon>Agaricomycetes</taxon>
        <taxon>Polyporales</taxon>
        <taxon>Phanerochaetaceae</taxon>
        <taxon>Phanerochaete</taxon>
    </lineage>
</organism>
<gene>
    <name evidence="3" type="ORF">PsYK624_103050</name>
</gene>
<dbReference type="Pfam" id="PF00328">
    <property type="entry name" value="His_Phos_2"/>
    <property type="match status" value="1"/>
</dbReference>
<dbReference type="Gene3D" id="3.40.50.1240">
    <property type="entry name" value="Phosphoglycerate mutase-like"/>
    <property type="match status" value="1"/>
</dbReference>
<dbReference type="OrthoDB" id="6509975at2759"/>
<feature type="compositionally biased region" description="Basic and acidic residues" evidence="2">
    <location>
        <begin position="1"/>
        <end position="20"/>
    </location>
</feature>
<dbReference type="InterPro" id="IPR000560">
    <property type="entry name" value="His_Pase_clade-2"/>
</dbReference>
<dbReference type="AlphaFoldDB" id="A0A9P3LHH2"/>
<evidence type="ECO:0000256" key="2">
    <source>
        <dbReference type="SAM" id="MobiDB-lite"/>
    </source>
</evidence>
<name>A0A9P3LHH2_9APHY</name>
<comment type="caution">
    <text evidence="3">The sequence shown here is derived from an EMBL/GenBank/DDBJ whole genome shotgun (WGS) entry which is preliminary data.</text>
</comment>
<accession>A0A9P3LHH2</accession>
<dbReference type="InterPro" id="IPR033379">
    <property type="entry name" value="Acid_Pase_AS"/>
</dbReference>
<evidence type="ECO:0000313" key="4">
    <source>
        <dbReference type="Proteomes" id="UP000703269"/>
    </source>
</evidence>